<protein>
    <recommendedName>
        <fullName evidence="3">F-box domain-containing protein</fullName>
    </recommendedName>
</protein>
<dbReference type="Proteomes" id="UP000279236">
    <property type="component" value="Unassembled WGS sequence"/>
</dbReference>
<dbReference type="EMBL" id="RSCE01000011">
    <property type="protein sequence ID" value="RSH78770.1"/>
    <property type="molecule type" value="Genomic_DNA"/>
</dbReference>
<name>A0A427XIT2_9TREE</name>
<gene>
    <name evidence="1" type="ORF">EHS24_001676</name>
</gene>
<dbReference type="RefSeq" id="XP_028473917.1">
    <property type="nucleotide sequence ID" value="XM_028617454.1"/>
</dbReference>
<evidence type="ECO:0000313" key="2">
    <source>
        <dbReference type="Proteomes" id="UP000279236"/>
    </source>
</evidence>
<proteinExistence type="predicted"/>
<comment type="caution">
    <text evidence="1">The sequence shown here is derived from an EMBL/GenBank/DDBJ whole genome shotgun (WGS) entry which is preliminary data.</text>
</comment>
<evidence type="ECO:0008006" key="3">
    <source>
        <dbReference type="Google" id="ProtNLM"/>
    </source>
</evidence>
<organism evidence="1 2">
    <name type="scientific">Apiotrichum porosum</name>
    <dbReference type="NCBI Taxonomy" id="105984"/>
    <lineage>
        <taxon>Eukaryota</taxon>
        <taxon>Fungi</taxon>
        <taxon>Dikarya</taxon>
        <taxon>Basidiomycota</taxon>
        <taxon>Agaricomycotina</taxon>
        <taxon>Tremellomycetes</taxon>
        <taxon>Trichosporonales</taxon>
        <taxon>Trichosporonaceae</taxon>
        <taxon>Apiotrichum</taxon>
    </lineage>
</organism>
<keyword evidence="2" id="KW-1185">Reference proteome</keyword>
<accession>A0A427XIT2</accession>
<sequence length="366" mass="39802">MSETAYLVPTNAHAPAKVAPCVLDHSLFPHVMDEVIATAPPESHIALRACSREFRDRVDPLLFNHVVIAPGDESGFLSVSASGGRFHLRIVGDGDKLVSHRDRVVHPALPPLLEHTRVVSLRGPVDQYAGSLAWFSPNLKRVEVLRILPPMPRPFTIWPDTVRGAKKLIAFTCMSRGSLRTLQSGATVYHPPVAMIPPVPLSVRQLVLNVSVHPDDPWHADSTIQALMPPSTVKNIVVLFVSALPPDVTPNLGMSNLTLGVTVRSRLSHSAQPLGILTPIIRLMIMNPETKVTVVSAECLGAAPFGFDQSILPSEIEGMIKSIAADILKDEGWGNADDPAKNLTLMSLGEYRKTADPQQFVLETEE</sequence>
<reference evidence="1 2" key="1">
    <citation type="submission" date="2018-11" db="EMBL/GenBank/DDBJ databases">
        <title>Genome sequence of Apiotrichum porosum DSM 27194.</title>
        <authorList>
            <person name="Aliyu H."/>
            <person name="Gorte O."/>
            <person name="Ochsenreither K."/>
        </authorList>
    </citation>
    <scope>NUCLEOTIDE SEQUENCE [LARGE SCALE GENOMIC DNA]</scope>
    <source>
        <strain evidence="1 2">DSM 27194</strain>
    </source>
</reference>
<dbReference type="GeneID" id="39586219"/>
<evidence type="ECO:0000313" key="1">
    <source>
        <dbReference type="EMBL" id="RSH78770.1"/>
    </source>
</evidence>
<dbReference type="AlphaFoldDB" id="A0A427XIT2"/>